<name>A0ABN9W1K2_9DINO</name>
<organism evidence="2 3">
    <name type="scientific">Prorocentrum cordatum</name>
    <dbReference type="NCBI Taxonomy" id="2364126"/>
    <lineage>
        <taxon>Eukaryota</taxon>
        <taxon>Sar</taxon>
        <taxon>Alveolata</taxon>
        <taxon>Dinophyceae</taxon>
        <taxon>Prorocentrales</taxon>
        <taxon>Prorocentraceae</taxon>
        <taxon>Prorocentrum</taxon>
    </lineage>
</organism>
<proteinExistence type="predicted"/>
<reference evidence="2" key="1">
    <citation type="submission" date="2023-10" db="EMBL/GenBank/DDBJ databases">
        <authorList>
            <person name="Chen Y."/>
            <person name="Shah S."/>
            <person name="Dougan E. K."/>
            <person name="Thang M."/>
            <person name="Chan C."/>
        </authorList>
    </citation>
    <scope>NUCLEOTIDE SEQUENCE [LARGE SCALE GENOMIC DNA]</scope>
</reference>
<dbReference type="EMBL" id="CAUYUJ010018012">
    <property type="protein sequence ID" value="CAK0879876.1"/>
    <property type="molecule type" value="Genomic_DNA"/>
</dbReference>
<protein>
    <submittedName>
        <fullName evidence="2">Uncharacterized protein</fullName>
    </submittedName>
</protein>
<feature type="non-terminal residue" evidence="2">
    <location>
        <position position="99"/>
    </location>
</feature>
<evidence type="ECO:0000256" key="1">
    <source>
        <dbReference type="SAM" id="MobiDB-lite"/>
    </source>
</evidence>
<gene>
    <name evidence="2" type="ORF">PCOR1329_LOCUS63184</name>
</gene>
<feature type="compositionally biased region" description="Low complexity" evidence="1">
    <location>
        <begin position="40"/>
        <end position="55"/>
    </location>
</feature>
<evidence type="ECO:0000313" key="2">
    <source>
        <dbReference type="EMBL" id="CAK0879876.1"/>
    </source>
</evidence>
<sequence length="99" mass="10399">DKECGEEYKRAMPDYLWGDKTCKRRQKMRKKTTRADHLDASTANASDDAANASDENVSDDGAADEGAAAGDGPSPSEGYDGAEAKVPNGGRSDSGDASR</sequence>
<evidence type="ECO:0000313" key="3">
    <source>
        <dbReference type="Proteomes" id="UP001189429"/>
    </source>
</evidence>
<accession>A0ABN9W1K2</accession>
<dbReference type="Proteomes" id="UP001189429">
    <property type="component" value="Unassembled WGS sequence"/>
</dbReference>
<feature type="compositionally biased region" description="Low complexity" evidence="1">
    <location>
        <begin position="64"/>
        <end position="78"/>
    </location>
</feature>
<feature type="non-terminal residue" evidence="2">
    <location>
        <position position="1"/>
    </location>
</feature>
<keyword evidence="3" id="KW-1185">Reference proteome</keyword>
<feature type="region of interest" description="Disordered" evidence="1">
    <location>
        <begin position="18"/>
        <end position="99"/>
    </location>
</feature>
<comment type="caution">
    <text evidence="2">The sequence shown here is derived from an EMBL/GenBank/DDBJ whole genome shotgun (WGS) entry which is preliminary data.</text>
</comment>
<feature type="compositionally biased region" description="Basic residues" evidence="1">
    <location>
        <begin position="22"/>
        <end position="32"/>
    </location>
</feature>